<dbReference type="InterPro" id="IPR027417">
    <property type="entry name" value="P-loop_NTPase"/>
</dbReference>
<evidence type="ECO:0000313" key="2">
    <source>
        <dbReference type="EMBL" id="GAA2614854.1"/>
    </source>
</evidence>
<dbReference type="RefSeq" id="WP_344566241.1">
    <property type="nucleotide sequence ID" value="NZ_BAAARJ010000009.1"/>
</dbReference>
<name>A0ABN3Q364_9ACTN</name>
<organism evidence="2 3">
    <name type="scientific">Streptomyces axinellae</name>
    <dbReference type="NCBI Taxonomy" id="552788"/>
    <lineage>
        <taxon>Bacteria</taxon>
        <taxon>Bacillati</taxon>
        <taxon>Actinomycetota</taxon>
        <taxon>Actinomycetes</taxon>
        <taxon>Kitasatosporales</taxon>
        <taxon>Streptomycetaceae</taxon>
        <taxon>Streptomyces</taxon>
    </lineage>
</organism>
<reference evidence="2 3" key="1">
    <citation type="journal article" date="2019" name="Int. J. Syst. Evol. Microbiol.">
        <title>The Global Catalogue of Microorganisms (GCM) 10K type strain sequencing project: providing services to taxonomists for standard genome sequencing and annotation.</title>
        <authorList>
            <consortium name="The Broad Institute Genomics Platform"/>
            <consortium name="The Broad Institute Genome Sequencing Center for Infectious Disease"/>
            <person name="Wu L."/>
            <person name="Ma J."/>
        </authorList>
    </citation>
    <scope>NUCLEOTIDE SEQUENCE [LARGE SCALE GENOMIC DNA]</scope>
    <source>
        <strain evidence="2 3">JCM 16373</strain>
    </source>
</reference>
<dbReference type="Proteomes" id="UP001501447">
    <property type="component" value="Unassembled WGS sequence"/>
</dbReference>
<feature type="region of interest" description="Disordered" evidence="1">
    <location>
        <begin position="262"/>
        <end position="281"/>
    </location>
</feature>
<comment type="caution">
    <text evidence="2">The sequence shown here is derived from an EMBL/GenBank/DDBJ whole genome shotgun (WGS) entry which is preliminary data.</text>
</comment>
<keyword evidence="3" id="KW-1185">Reference proteome</keyword>
<dbReference type="SUPFAM" id="SSF52540">
    <property type="entry name" value="P-loop containing nucleoside triphosphate hydrolases"/>
    <property type="match status" value="1"/>
</dbReference>
<protein>
    <recommendedName>
        <fullName evidence="4">Shikimate kinase</fullName>
    </recommendedName>
</protein>
<dbReference type="Gene3D" id="3.40.50.300">
    <property type="entry name" value="P-loop containing nucleotide triphosphate hydrolases"/>
    <property type="match status" value="1"/>
</dbReference>
<proteinExistence type="predicted"/>
<evidence type="ECO:0000256" key="1">
    <source>
        <dbReference type="SAM" id="MobiDB-lite"/>
    </source>
</evidence>
<evidence type="ECO:0008006" key="4">
    <source>
        <dbReference type="Google" id="ProtNLM"/>
    </source>
</evidence>
<accession>A0ABN3Q364</accession>
<gene>
    <name evidence="2" type="ORF">GCM10009863_30730</name>
</gene>
<dbReference type="EMBL" id="BAAARJ010000009">
    <property type="protein sequence ID" value="GAA2614854.1"/>
    <property type="molecule type" value="Genomic_DNA"/>
</dbReference>
<evidence type="ECO:0000313" key="3">
    <source>
        <dbReference type="Proteomes" id="UP001501447"/>
    </source>
</evidence>
<sequence length="281" mass="31295">MNDLRSVLWLGGPPAAGKSTVAQRIARRHGLRWYNSDAHTWEHRDRAVARGHPAAIRYERTPVPERWSTSLEERLVMSLHHERGPMVLEDLRTLPPAPLTIAEGTPITPQITGPHSGVWLLPTPEVQRSRLARRDLLPEVRELYEYLADEIATQVGKHEARTVIIDGSRSVEEVAAEVEALFADALAEGPRAMSPAERRRMLRYANRSFVSQYLTFFTRPWARALGGTGDVVLPFLCECAHESCQENVEFAVADFREPPDGISPAVLAPGHTGTPGDQPLL</sequence>